<proteinExistence type="inferred from homology"/>
<gene>
    <name evidence="2" type="primary">myg1</name>
    <name evidence="2" type="ORF">Ctaglu_13120</name>
</gene>
<dbReference type="GO" id="GO:0016787">
    <property type="term" value="F:hydrolase activity"/>
    <property type="evidence" value="ECO:0007669"/>
    <property type="project" value="UniProtKB-KW"/>
</dbReference>
<dbReference type="Pfam" id="PF03690">
    <property type="entry name" value="MYG1_exonuc"/>
    <property type="match status" value="1"/>
</dbReference>
<dbReference type="EMBL" id="BHYK01000005">
    <property type="protein sequence ID" value="GCD09689.1"/>
    <property type="molecule type" value="Genomic_DNA"/>
</dbReference>
<dbReference type="GO" id="GO:0005737">
    <property type="term" value="C:cytoplasm"/>
    <property type="evidence" value="ECO:0007669"/>
    <property type="project" value="TreeGrafter"/>
</dbReference>
<reference evidence="2 3" key="1">
    <citation type="submission" date="2018-11" db="EMBL/GenBank/DDBJ databases">
        <title>Genome sequencing and assembly of Clostridium tagluense strain A121.</title>
        <authorList>
            <person name="Murakami T."/>
            <person name="Segawa T."/>
            <person name="Shcherbakova V.A."/>
            <person name="Mori H."/>
            <person name="Yoshimura Y."/>
        </authorList>
    </citation>
    <scope>NUCLEOTIDE SEQUENCE [LARGE SCALE GENOMIC DNA]</scope>
    <source>
        <strain evidence="2 3">A121</strain>
    </source>
</reference>
<accession>A0A401UJP9</accession>
<evidence type="ECO:0000313" key="2">
    <source>
        <dbReference type="EMBL" id="GCD09689.1"/>
    </source>
</evidence>
<dbReference type="InterPro" id="IPR003226">
    <property type="entry name" value="MYG1_exonuclease"/>
</dbReference>
<dbReference type="PANTHER" id="PTHR11215">
    <property type="entry name" value="METAL DEPENDENT HYDROLASE - RELATED"/>
    <property type="match status" value="1"/>
</dbReference>
<dbReference type="PANTHER" id="PTHR11215:SF1">
    <property type="entry name" value="MYG1 EXONUCLEASE"/>
    <property type="match status" value="1"/>
</dbReference>
<comment type="similarity">
    <text evidence="1">Belongs to the MYG1 family.</text>
</comment>
<name>A0A401UJP9_9CLOT</name>
<dbReference type="Proteomes" id="UP000287872">
    <property type="component" value="Unassembled WGS sequence"/>
</dbReference>
<keyword evidence="2" id="KW-0378">Hydrolase</keyword>
<comment type="caution">
    <text evidence="2">The sequence shown here is derived from an EMBL/GenBank/DDBJ whole genome shotgun (WGS) entry which is preliminary data.</text>
</comment>
<dbReference type="OrthoDB" id="183622at2"/>
<evidence type="ECO:0000313" key="3">
    <source>
        <dbReference type="Proteomes" id="UP000287872"/>
    </source>
</evidence>
<dbReference type="AlphaFoldDB" id="A0A401UJP9"/>
<keyword evidence="3" id="KW-1185">Reference proteome</keyword>
<sequence length="297" mass="33670">MINEKNIKTLGTHSGKFHADDVMATAILSLLLGDIKVTRTRNEDILRKLDFVYDISLGEFDHHQLNKEIRENNIPYAACGLVWREFGPRIIQKFNPEFDENDIISIFDYVDKNLMQGIDATDNGIDIKSEIKVTSISDIIQSFNPTWDSIASKDEAFEEATLYATEVIKRIISRQVSVIKARIIVNEAFQNRDINEIMVLKKGCPWLQQLLKIDINNEVLFVISPGDNDAEYKIQTVKKSADTFEARRDILESIRGKSSDEINSIIKIDDAIFCHKAGFIASAKSMDSVLKIAKLSI</sequence>
<organism evidence="2 3">
    <name type="scientific">Clostridium tagluense</name>
    <dbReference type="NCBI Taxonomy" id="360422"/>
    <lineage>
        <taxon>Bacteria</taxon>
        <taxon>Bacillati</taxon>
        <taxon>Bacillota</taxon>
        <taxon>Clostridia</taxon>
        <taxon>Eubacteriales</taxon>
        <taxon>Clostridiaceae</taxon>
        <taxon>Clostridium</taxon>
    </lineage>
</organism>
<protein>
    <submittedName>
        <fullName evidence="2">Metal-dependent hydrolase</fullName>
    </submittedName>
</protein>
<dbReference type="RefSeq" id="WP_124999354.1">
    <property type="nucleotide sequence ID" value="NZ_BHYK01000005.1"/>
</dbReference>
<evidence type="ECO:0000256" key="1">
    <source>
        <dbReference type="ARBA" id="ARBA00010105"/>
    </source>
</evidence>